<gene>
    <name evidence="4" type="ORF">NE630_08610</name>
</gene>
<dbReference type="SUPFAM" id="SSF48452">
    <property type="entry name" value="TPR-like"/>
    <property type="match status" value="1"/>
</dbReference>
<evidence type="ECO:0000313" key="4">
    <source>
        <dbReference type="EMBL" id="MCQ4814485.1"/>
    </source>
</evidence>
<name>A0AAW5K0Y4_9BACT</name>
<comment type="caution">
    <text evidence="4">The sequence shown here is derived from an EMBL/GenBank/DDBJ whole genome shotgun (WGS) entry which is preliminary data.</text>
</comment>
<dbReference type="PANTHER" id="PTHR16305:SF28">
    <property type="entry name" value="GUANYLATE CYCLASE DOMAIN-CONTAINING PROTEIN"/>
    <property type="match status" value="1"/>
</dbReference>
<keyword evidence="2" id="KW-0067">ATP-binding</keyword>
<dbReference type="InterPro" id="IPR036388">
    <property type="entry name" value="WH-like_DNA-bd_sf"/>
</dbReference>
<dbReference type="AlphaFoldDB" id="A0AAW5K0Y4"/>
<dbReference type="SUPFAM" id="SSF52540">
    <property type="entry name" value="P-loop containing nucleoside triphosphate hydrolases"/>
    <property type="match status" value="1"/>
</dbReference>
<dbReference type="Pfam" id="PF13191">
    <property type="entry name" value="AAA_16"/>
    <property type="match status" value="1"/>
</dbReference>
<organism evidence="4 5">
    <name type="scientific">Cloacibacillus evryensis</name>
    <dbReference type="NCBI Taxonomy" id="508460"/>
    <lineage>
        <taxon>Bacteria</taxon>
        <taxon>Thermotogati</taxon>
        <taxon>Synergistota</taxon>
        <taxon>Synergistia</taxon>
        <taxon>Synergistales</taxon>
        <taxon>Synergistaceae</taxon>
        <taxon>Cloacibacillus</taxon>
    </lineage>
</organism>
<dbReference type="Gene3D" id="1.10.10.10">
    <property type="entry name" value="Winged helix-like DNA-binding domain superfamily/Winged helix DNA-binding domain"/>
    <property type="match status" value="1"/>
</dbReference>
<dbReference type="EMBL" id="JANFYT010000016">
    <property type="protein sequence ID" value="MCQ4814485.1"/>
    <property type="molecule type" value="Genomic_DNA"/>
</dbReference>
<dbReference type="GO" id="GO:0004016">
    <property type="term" value="F:adenylate cyclase activity"/>
    <property type="evidence" value="ECO:0007669"/>
    <property type="project" value="TreeGrafter"/>
</dbReference>
<dbReference type="InterPro" id="IPR041664">
    <property type="entry name" value="AAA_16"/>
</dbReference>
<protein>
    <submittedName>
        <fullName evidence="4">AAA family ATPase</fullName>
    </submittedName>
</protein>
<feature type="domain" description="Orc1-like AAA ATPase" evidence="3">
    <location>
        <begin position="250"/>
        <end position="396"/>
    </location>
</feature>
<sequence length="987" mass="114661">MKYKVRFLGTPELFIDGMPHVFPFKKAQILALMLIEEKTLSKDKICEYLWADKTMDKARRNLSNALSHIKKILPVNLSSGGSVLLDTKFKIERDIDLLPRIDALGWTEISDLCRPFLDIAEIDDWPSFSDWLLPKRQHYHNMLVRNLKKRAQTQLAGFAESRFDDAILCYERLSECEPYDEKIHGELVRLYIKTNQKIKAVDIARSFSARIESDFGIKADLSDISTLMKRKKEVPNIRTSSHNSEESPLARNDEILRMLDFFSGAVPGRSLCGLVWGEQGIGKTVFVNEITSCLMERGWECFSVDCWQEEKSYQLAPVMRLLKSMHISPAQQENIKSLSEFSYSYIADLIYQRIAETGDGAHRLLVIENIQWMDDASWNIIESLMCDNSASRHMLVTGFEEIRSAFMLRTTLADEPFEKFEITLRRFNLEETGRICHEMAPDEEWPNERIHDVYMQTEGNPFFIKELLKYKLDGMIDGDAPYKNAYLSMIELLDEDERLFLEAVAVCPESASMKEISRVLEISPLQVSKFYNNLRLHGFLREQESCGGDVLYYFTHAKIREALFEGMSVSRKAALHAKNMEILEASAPTVLQYRHKKICSRLYYHCHEAKLTERELYWRIRELELHFMAVHEVFPTLVDQDLMHYIPTAEDVNYTQKALADAWEIMNRLFRTEGGSPDLLRMERDLYILKGGYLWWSGRYDDAGYMLRGAVRKAVSIGEPEPVIKAGVQMCYLAIQRDDAKRLSFCAEKLYRFAKKTGYRHWEGVALRFIAIARILAGRHGEVEKYLLMSTMIFEKLEEKGQNYTVCLIAAEHFRGDWKLAQREIEEALSFYENCINIGESIALFRALGLSLAKAAFCLMLLGRYKDAEVYLQRMGKICNIMHTDWEDGLQGGGIAFSLMGLINCLKKDWYHAGICFTVAKRLVNETRRPIWQAMLFWAKLELFKMRDDMPREFAESVLKHPREWYEEQLELLRYKVGWIAVDNQRL</sequence>
<reference evidence="4 5" key="1">
    <citation type="submission" date="2022-06" db="EMBL/GenBank/DDBJ databases">
        <title>Isolation of gut microbiota from human fecal samples.</title>
        <authorList>
            <person name="Pamer E.G."/>
            <person name="Barat B."/>
            <person name="Waligurski E."/>
            <person name="Medina S."/>
            <person name="Paddock L."/>
            <person name="Mostad J."/>
        </authorList>
    </citation>
    <scope>NUCLEOTIDE SEQUENCE [LARGE SCALE GENOMIC DNA]</scope>
    <source>
        <strain evidence="4 5">DFI.9.90</strain>
    </source>
</reference>
<dbReference type="GO" id="GO:0005737">
    <property type="term" value="C:cytoplasm"/>
    <property type="evidence" value="ECO:0007669"/>
    <property type="project" value="TreeGrafter"/>
</dbReference>
<proteinExistence type="predicted"/>
<dbReference type="RefSeq" id="WP_256181897.1">
    <property type="nucleotide sequence ID" value="NZ_DBEWVB010000159.1"/>
</dbReference>
<dbReference type="InterPro" id="IPR011990">
    <property type="entry name" value="TPR-like_helical_dom_sf"/>
</dbReference>
<evidence type="ECO:0000256" key="2">
    <source>
        <dbReference type="ARBA" id="ARBA00022840"/>
    </source>
</evidence>
<evidence type="ECO:0000313" key="5">
    <source>
        <dbReference type="Proteomes" id="UP001205919"/>
    </source>
</evidence>
<dbReference type="Proteomes" id="UP001205919">
    <property type="component" value="Unassembled WGS sequence"/>
</dbReference>
<evidence type="ECO:0000259" key="3">
    <source>
        <dbReference type="Pfam" id="PF13191"/>
    </source>
</evidence>
<dbReference type="Gene3D" id="1.25.40.10">
    <property type="entry name" value="Tetratricopeptide repeat domain"/>
    <property type="match status" value="2"/>
</dbReference>
<evidence type="ECO:0000256" key="1">
    <source>
        <dbReference type="ARBA" id="ARBA00022741"/>
    </source>
</evidence>
<keyword evidence="1" id="KW-0547">Nucleotide-binding</keyword>
<dbReference type="GO" id="GO:0005524">
    <property type="term" value="F:ATP binding"/>
    <property type="evidence" value="ECO:0007669"/>
    <property type="project" value="UniProtKB-KW"/>
</dbReference>
<accession>A0AAW5K0Y4</accession>
<keyword evidence="5" id="KW-1185">Reference proteome</keyword>
<dbReference type="Gene3D" id="3.40.50.300">
    <property type="entry name" value="P-loop containing nucleotide triphosphate hydrolases"/>
    <property type="match status" value="1"/>
</dbReference>
<dbReference type="InterPro" id="IPR027417">
    <property type="entry name" value="P-loop_NTPase"/>
</dbReference>
<dbReference type="PANTHER" id="PTHR16305">
    <property type="entry name" value="TESTICULAR SOLUBLE ADENYLYL CYCLASE"/>
    <property type="match status" value="1"/>
</dbReference>